<evidence type="ECO:0000313" key="2">
    <source>
        <dbReference type="EMBL" id="TGB04278.1"/>
    </source>
</evidence>
<dbReference type="AlphaFoldDB" id="A0A4Z0H1K0"/>
<dbReference type="RefSeq" id="WP_135326799.1">
    <property type="nucleotide sequence ID" value="NZ_SRJC01000001.1"/>
</dbReference>
<name>A0A4Z0H1K0_9BACI</name>
<keyword evidence="1" id="KW-1133">Transmembrane helix</keyword>
<dbReference type="Proteomes" id="UP000297982">
    <property type="component" value="Unassembled WGS sequence"/>
</dbReference>
<proteinExistence type="predicted"/>
<feature type="transmembrane region" description="Helical" evidence="1">
    <location>
        <begin position="83"/>
        <end position="100"/>
    </location>
</feature>
<gene>
    <name evidence="2" type="ORF">E4663_04550</name>
</gene>
<protein>
    <submittedName>
        <fullName evidence="2">Uncharacterized protein</fullName>
    </submittedName>
</protein>
<sequence length="181" mass="20980">MAEERKQTIVNEIRYWKKNRLLPKEYCDFLLALYTEGEGEETLENETVSKKNKRIPWNILMMTFTLFLLPLSFLVIYFTEMDMIMQTGLLSSFVALSIVYSRRLKKKSSDQFHIPLIISLLISLLLSVSLVHEQVPNNWSVYVVITIHCAIWAVIGRRLKLPYLLISSCIGIIVLLVIIVS</sequence>
<feature type="transmembrane region" description="Helical" evidence="1">
    <location>
        <begin position="162"/>
        <end position="180"/>
    </location>
</feature>
<dbReference type="EMBL" id="SRJC01000001">
    <property type="protein sequence ID" value="TGB04278.1"/>
    <property type="molecule type" value="Genomic_DNA"/>
</dbReference>
<keyword evidence="1" id="KW-0812">Transmembrane</keyword>
<evidence type="ECO:0000256" key="1">
    <source>
        <dbReference type="SAM" id="Phobius"/>
    </source>
</evidence>
<feature type="transmembrane region" description="Helical" evidence="1">
    <location>
        <begin position="138"/>
        <end position="155"/>
    </location>
</feature>
<feature type="transmembrane region" description="Helical" evidence="1">
    <location>
        <begin position="59"/>
        <end position="77"/>
    </location>
</feature>
<organism evidence="2 3">
    <name type="scientific">Halobacillus salinus</name>
    <dbReference type="NCBI Taxonomy" id="192814"/>
    <lineage>
        <taxon>Bacteria</taxon>
        <taxon>Bacillati</taxon>
        <taxon>Bacillota</taxon>
        <taxon>Bacilli</taxon>
        <taxon>Bacillales</taxon>
        <taxon>Bacillaceae</taxon>
        <taxon>Halobacillus</taxon>
    </lineage>
</organism>
<comment type="caution">
    <text evidence="2">The sequence shown here is derived from an EMBL/GenBank/DDBJ whole genome shotgun (WGS) entry which is preliminary data.</text>
</comment>
<reference evidence="2 3" key="1">
    <citation type="journal article" date="2003" name="Int. J. Syst. Evol. Microbiol.">
        <title>Halobacillus salinus sp. nov., isolated from a salt lake on the coast of the East Sea in Korea.</title>
        <authorList>
            <person name="Yoon J.H."/>
            <person name="Kang K.H."/>
            <person name="Park Y.H."/>
        </authorList>
    </citation>
    <scope>NUCLEOTIDE SEQUENCE [LARGE SCALE GENOMIC DNA]</scope>
    <source>
        <strain evidence="2 3">HSL-3</strain>
    </source>
</reference>
<feature type="transmembrane region" description="Helical" evidence="1">
    <location>
        <begin position="112"/>
        <end position="132"/>
    </location>
</feature>
<accession>A0A4Z0H1K0</accession>
<keyword evidence="1" id="KW-0472">Membrane</keyword>
<evidence type="ECO:0000313" key="3">
    <source>
        <dbReference type="Proteomes" id="UP000297982"/>
    </source>
</evidence>
<keyword evidence="3" id="KW-1185">Reference proteome</keyword>
<dbReference type="STRING" id="192814.GCA_900166575_01238"/>